<organism evidence="1 2">
    <name type="scientific">Ralstonia phage P-PSG-11</name>
    <dbReference type="NCBI Taxonomy" id="2652430"/>
    <lineage>
        <taxon>Viruses</taxon>
        <taxon>Duplodnaviria</taxon>
        <taxon>Heunggongvirae</taxon>
        <taxon>Uroviricota</taxon>
        <taxon>Caudoviricetes</taxon>
        <taxon>Autographivirales</taxon>
        <taxon>Gyeongsanvirus</taxon>
        <taxon>Gyeongsanvirus PPSG11</taxon>
    </lineage>
</organism>
<keyword evidence="2" id="KW-1185">Reference proteome</keyword>
<name>A0A5P8D404_9CAUD</name>
<protein>
    <submittedName>
        <fullName evidence="1">Uncharacterized protein</fullName>
    </submittedName>
</protein>
<proteinExistence type="predicted"/>
<sequence length="33" mass="3528">MSLISLFTQSAADQRAAAPRAARVRAKIADLID</sequence>
<accession>A0A5P8D404</accession>
<dbReference type="Proteomes" id="UP000326262">
    <property type="component" value="Segment"/>
</dbReference>
<reference evidence="1 2" key="1">
    <citation type="submission" date="2019-08" db="EMBL/GenBank/DDBJ databases">
        <title>Six bacteriophages against potato bacterial diseases.</title>
        <authorList>
            <person name="Zhang X."/>
            <person name="Kering K."/>
        </authorList>
    </citation>
    <scope>NUCLEOTIDE SEQUENCE [LARGE SCALE GENOMIC DNA]</scope>
</reference>
<evidence type="ECO:0000313" key="2">
    <source>
        <dbReference type="Proteomes" id="UP000326262"/>
    </source>
</evidence>
<dbReference type="EMBL" id="MN270889">
    <property type="protein sequence ID" value="QFP93713.1"/>
    <property type="molecule type" value="Genomic_DNA"/>
</dbReference>
<evidence type="ECO:0000313" key="1">
    <source>
        <dbReference type="EMBL" id="QFP93713.1"/>
    </source>
</evidence>